<organism evidence="1 2">
    <name type="scientific">Aliidiomarina minuta</name>
    <dbReference type="NCBI Taxonomy" id="880057"/>
    <lineage>
        <taxon>Bacteria</taxon>
        <taxon>Pseudomonadati</taxon>
        <taxon>Pseudomonadota</taxon>
        <taxon>Gammaproteobacteria</taxon>
        <taxon>Alteromonadales</taxon>
        <taxon>Idiomarinaceae</taxon>
        <taxon>Aliidiomarina</taxon>
    </lineage>
</organism>
<protein>
    <submittedName>
        <fullName evidence="1">Uncharacterized protein</fullName>
    </submittedName>
</protein>
<dbReference type="RefSeq" id="WP_126803191.1">
    <property type="nucleotide sequence ID" value="NZ_PIPL01000001.1"/>
</dbReference>
<comment type="caution">
    <text evidence="1">The sequence shown here is derived from an EMBL/GenBank/DDBJ whole genome shotgun (WGS) entry which is preliminary data.</text>
</comment>
<dbReference type="OrthoDB" id="570299at2"/>
<evidence type="ECO:0000313" key="1">
    <source>
        <dbReference type="EMBL" id="RUO26381.1"/>
    </source>
</evidence>
<dbReference type="SUPFAM" id="SSF101327">
    <property type="entry name" value="YgfB-like"/>
    <property type="match status" value="1"/>
</dbReference>
<proteinExistence type="predicted"/>
<name>A0A432W8M2_9GAMM</name>
<sequence>MSQQAVQAIAHFENRGEPSSLDMPDFPDYNLQDNDVESAMLLVSEPARSADPFAATHALLALLQRCENRLVRRLLQESDETLLTNMVEIAVTQALPYFDTSLLQDLESCALQSDLSLPRRLLAVELTHKLAMLHPGAHARASRVIENSLTQHAEQPKELNAALVDATVMLQADDLLPLVEDVYAAQAVDISKTEYASAEQVKSEMEVVSTSFDNGLSDFMHFKELDEVRVAITPLFVQGSATEDFSITSPVNSISELDGLLHAVCISPELVDKEDWQAFFTPLLRMEMDSNEVELQMEKLMTYYSEVSDSIQADQAEPYFEPADEQKLDSVQPWACGFLKGFSLWLPEQQQKIRADSETAEFIEFLTTMVSGKLPDTESYQLLEKSDFSMITAIMLQRFNAKVHGEEDFTMKSLDATDLDDTEVDDVENALQSFFDQFADDDQN</sequence>
<dbReference type="InterPro" id="IPR036255">
    <property type="entry name" value="YgfB-like_sf"/>
</dbReference>
<evidence type="ECO:0000313" key="2">
    <source>
        <dbReference type="Proteomes" id="UP000288293"/>
    </source>
</evidence>
<reference evidence="1 2" key="1">
    <citation type="journal article" date="2011" name="Front. Microbiol.">
        <title>Genomic signatures of strain selection and enhancement in Bacillus atrophaeus var. globigii, a historical biowarfare simulant.</title>
        <authorList>
            <person name="Gibbons H.S."/>
            <person name="Broomall S.M."/>
            <person name="McNew L.A."/>
            <person name="Daligault H."/>
            <person name="Chapman C."/>
            <person name="Bruce D."/>
            <person name="Karavis M."/>
            <person name="Krepps M."/>
            <person name="McGregor P.A."/>
            <person name="Hong C."/>
            <person name="Park K.H."/>
            <person name="Akmal A."/>
            <person name="Feldman A."/>
            <person name="Lin J.S."/>
            <person name="Chang W.E."/>
            <person name="Higgs B.W."/>
            <person name="Demirev P."/>
            <person name="Lindquist J."/>
            <person name="Liem A."/>
            <person name="Fochler E."/>
            <person name="Read T.D."/>
            <person name="Tapia R."/>
            <person name="Johnson S."/>
            <person name="Bishop-Lilly K.A."/>
            <person name="Detter C."/>
            <person name="Han C."/>
            <person name="Sozhamannan S."/>
            <person name="Rosenzweig C.N."/>
            <person name="Skowronski E.W."/>
        </authorList>
    </citation>
    <scope>NUCLEOTIDE SEQUENCE [LARGE SCALE GENOMIC DNA]</scope>
    <source>
        <strain evidence="1 2">MLST1</strain>
    </source>
</reference>
<dbReference type="Proteomes" id="UP000288293">
    <property type="component" value="Unassembled WGS sequence"/>
</dbReference>
<accession>A0A432W8M2</accession>
<dbReference type="InterPro" id="IPR011978">
    <property type="entry name" value="YgfB-like"/>
</dbReference>
<dbReference type="NCBIfam" id="TIGR02292">
    <property type="entry name" value="ygfB_yecA"/>
    <property type="match status" value="1"/>
</dbReference>
<dbReference type="Gene3D" id="1.20.120.740">
    <property type="entry name" value="YgfB uncharacterised protein family UPF0149, PF03695"/>
    <property type="match status" value="1"/>
</dbReference>
<dbReference type="EMBL" id="PIPL01000001">
    <property type="protein sequence ID" value="RUO26381.1"/>
    <property type="molecule type" value="Genomic_DNA"/>
</dbReference>
<gene>
    <name evidence="1" type="ORF">CWE09_06645</name>
</gene>
<dbReference type="Pfam" id="PF03695">
    <property type="entry name" value="UPF0149"/>
    <property type="match status" value="1"/>
</dbReference>
<keyword evidence="2" id="KW-1185">Reference proteome</keyword>
<dbReference type="AlphaFoldDB" id="A0A432W8M2"/>